<evidence type="ECO:0000256" key="3">
    <source>
        <dbReference type="SAM" id="SignalP"/>
    </source>
</evidence>
<keyword evidence="3" id="KW-0732">Signal</keyword>
<dbReference type="Gene3D" id="3.30.497.10">
    <property type="entry name" value="Antithrombin, subunit I, domain 2"/>
    <property type="match status" value="1"/>
</dbReference>
<dbReference type="InterPro" id="IPR023796">
    <property type="entry name" value="Serpin_dom"/>
</dbReference>
<dbReference type="AlphaFoldDB" id="A0A443RY90"/>
<keyword evidence="2" id="KW-0722">Serine protease inhibitor</keyword>
<evidence type="ECO:0000256" key="1">
    <source>
        <dbReference type="ARBA" id="ARBA00022690"/>
    </source>
</evidence>
<feature type="chain" id="PRO_5018990065" description="Serpin domain-containing protein" evidence="3">
    <location>
        <begin position="17"/>
        <end position="108"/>
    </location>
</feature>
<evidence type="ECO:0000313" key="6">
    <source>
        <dbReference type="Proteomes" id="UP000288716"/>
    </source>
</evidence>
<keyword evidence="1" id="KW-0646">Protease inhibitor</keyword>
<organism evidence="5 6">
    <name type="scientific">Leptotrombidium deliense</name>
    <dbReference type="NCBI Taxonomy" id="299467"/>
    <lineage>
        <taxon>Eukaryota</taxon>
        <taxon>Metazoa</taxon>
        <taxon>Ecdysozoa</taxon>
        <taxon>Arthropoda</taxon>
        <taxon>Chelicerata</taxon>
        <taxon>Arachnida</taxon>
        <taxon>Acari</taxon>
        <taxon>Acariformes</taxon>
        <taxon>Trombidiformes</taxon>
        <taxon>Prostigmata</taxon>
        <taxon>Anystina</taxon>
        <taxon>Parasitengona</taxon>
        <taxon>Trombiculoidea</taxon>
        <taxon>Trombiculidae</taxon>
        <taxon>Leptotrombidium</taxon>
    </lineage>
</organism>
<accession>A0A443RY90</accession>
<dbReference type="InterPro" id="IPR036186">
    <property type="entry name" value="Serpin_sf"/>
</dbReference>
<feature type="signal peptide" evidence="3">
    <location>
        <begin position="1"/>
        <end position="16"/>
    </location>
</feature>
<dbReference type="InterPro" id="IPR042178">
    <property type="entry name" value="Serpin_sf_1"/>
</dbReference>
<dbReference type="Pfam" id="PF00079">
    <property type="entry name" value="Serpin"/>
    <property type="match status" value="1"/>
</dbReference>
<comment type="caution">
    <text evidence="5">The sequence shown here is derived from an EMBL/GenBank/DDBJ whole genome shotgun (WGS) entry which is preliminary data.</text>
</comment>
<reference evidence="5 6" key="1">
    <citation type="journal article" date="2018" name="Gigascience">
        <title>Genomes of trombidid mites reveal novel predicted allergens and laterally-transferred genes associated with secondary metabolism.</title>
        <authorList>
            <person name="Dong X."/>
            <person name="Chaisiri K."/>
            <person name="Xia D."/>
            <person name="Armstrong S.D."/>
            <person name="Fang Y."/>
            <person name="Donnelly M.J."/>
            <person name="Kadowaki T."/>
            <person name="McGarry J.W."/>
            <person name="Darby A.C."/>
            <person name="Makepeace B.L."/>
        </authorList>
    </citation>
    <scope>NUCLEOTIDE SEQUENCE [LARGE SCALE GENOMIC DNA]</scope>
    <source>
        <strain evidence="5">UoL-UT</strain>
    </source>
</reference>
<feature type="domain" description="Serpin" evidence="4">
    <location>
        <begin position="31"/>
        <end position="98"/>
    </location>
</feature>
<evidence type="ECO:0000259" key="4">
    <source>
        <dbReference type="Pfam" id="PF00079"/>
    </source>
</evidence>
<name>A0A443RY90_9ACAR</name>
<evidence type="ECO:0000256" key="2">
    <source>
        <dbReference type="ARBA" id="ARBA00022900"/>
    </source>
</evidence>
<sequence length="108" mass="12398">MKLIIIIIFIVHQIFARPSDLDGEAFAACMNGFSDDFMRKLEHKEKNLIYSPFGLSMALGMLLKAAKGKTYDDIYKMLNMGELSNKDNIHYIFKLVSKYKGKNKLIET</sequence>
<dbReference type="SUPFAM" id="SSF56574">
    <property type="entry name" value="Serpins"/>
    <property type="match status" value="1"/>
</dbReference>
<protein>
    <recommendedName>
        <fullName evidence="4">Serpin domain-containing protein</fullName>
    </recommendedName>
</protein>
<dbReference type="EMBL" id="NCKV01018347">
    <property type="protein sequence ID" value="RWS20316.1"/>
    <property type="molecule type" value="Genomic_DNA"/>
</dbReference>
<keyword evidence="6" id="KW-1185">Reference proteome</keyword>
<dbReference type="VEuPathDB" id="VectorBase:LDEU011724"/>
<evidence type="ECO:0000313" key="5">
    <source>
        <dbReference type="EMBL" id="RWS20316.1"/>
    </source>
</evidence>
<dbReference type="Proteomes" id="UP000288716">
    <property type="component" value="Unassembled WGS sequence"/>
</dbReference>
<gene>
    <name evidence="5" type="ORF">B4U80_12108</name>
</gene>
<proteinExistence type="predicted"/>
<dbReference type="GO" id="GO:0004867">
    <property type="term" value="F:serine-type endopeptidase inhibitor activity"/>
    <property type="evidence" value="ECO:0007669"/>
    <property type="project" value="UniProtKB-KW"/>
</dbReference>
<dbReference type="OrthoDB" id="10063692at2759"/>